<dbReference type="PROSITE" id="PS50931">
    <property type="entry name" value="HTH_LYSR"/>
    <property type="match status" value="1"/>
</dbReference>
<evidence type="ECO:0000259" key="6">
    <source>
        <dbReference type="PROSITE" id="PS50931"/>
    </source>
</evidence>
<dbReference type="RefSeq" id="WP_141385231.1">
    <property type="nucleotide sequence ID" value="NZ_BJNF01000112.1"/>
</dbReference>
<dbReference type="AlphaFoldDB" id="A0A4Y3WHW1"/>
<dbReference type="GO" id="GO:0003677">
    <property type="term" value="F:DNA binding"/>
    <property type="evidence" value="ECO:0007669"/>
    <property type="project" value="UniProtKB-KW"/>
</dbReference>
<dbReference type="InterPro" id="IPR005119">
    <property type="entry name" value="LysR_subst-bd"/>
</dbReference>
<comment type="function">
    <text evidence="1">NodD regulates the expression of the nodABCFE genes which encode other nodulation proteins. NodD is also a negative regulator of its own expression. Binds flavonoids as inducers.</text>
</comment>
<dbReference type="Pfam" id="PF03466">
    <property type="entry name" value="LysR_substrate"/>
    <property type="match status" value="1"/>
</dbReference>
<evidence type="ECO:0000256" key="1">
    <source>
        <dbReference type="ARBA" id="ARBA00003502"/>
    </source>
</evidence>
<evidence type="ECO:0000256" key="3">
    <source>
        <dbReference type="ARBA" id="ARBA00023015"/>
    </source>
</evidence>
<dbReference type="GO" id="GO:0003700">
    <property type="term" value="F:DNA-binding transcription factor activity"/>
    <property type="evidence" value="ECO:0007669"/>
    <property type="project" value="InterPro"/>
</dbReference>
<comment type="caution">
    <text evidence="7">The sequence shown here is derived from an EMBL/GenBank/DDBJ whole genome shotgun (WGS) entry which is preliminary data.</text>
</comment>
<feature type="domain" description="HTH lysR-type" evidence="6">
    <location>
        <begin position="18"/>
        <end position="75"/>
    </location>
</feature>
<dbReference type="OrthoDB" id="9795022at2"/>
<evidence type="ECO:0000256" key="5">
    <source>
        <dbReference type="ARBA" id="ARBA00023163"/>
    </source>
</evidence>
<evidence type="ECO:0000313" key="7">
    <source>
        <dbReference type="EMBL" id="GEC17489.1"/>
    </source>
</evidence>
<dbReference type="InterPro" id="IPR036390">
    <property type="entry name" value="WH_DNA-bd_sf"/>
</dbReference>
<dbReference type="PANTHER" id="PTHR30346:SF0">
    <property type="entry name" value="HCA OPERON TRANSCRIPTIONAL ACTIVATOR HCAR"/>
    <property type="match status" value="1"/>
</dbReference>
<evidence type="ECO:0000313" key="8">
    <source>
        <dbReference type="Proteomes" id="UP000318825"/>
    </source>
</evidence>
<comment type="similarity">
    <text evidence="2">Belongs to the LysR transcriptional regulatory family.</text>
</comment>
<keyword evidence="3" id="KW-0805">Transcription regulation</keyword>
<gene>
    <name evidence="7" type="ORF">NWI01_33810</name>
</gene>
<dbReference type="FunFam" id="1.10.10.10:FF:000001">
    <property type="entry name" value="LysR family transcriptional regulator"/>
    <property type="match status" value="1"/>
</dbReference>
<sequence length="344" mass="39074">MGSKSRRDLKSRRNELTIELRHLRYFIAAAEHGSFRKAGVACGVQESAISRRVRDLEDELGASLFNRYNGGVRLTFAGERFLRRARQIIRNVGHGVEDVSSVGRSESGRVRIGIYSSIASGFLADLLRMYENQHRRVDIEMIEGNPAEHVAAIRQFKLDVAFVRGSRAWPDCETVYLWSERAFAVLPDDHPLAKLEEIQWQDLTEQAFIVSDSAPGQEIYDYLVLRMADLGQHPDIRVQYVGRDNLLPLVALRRGLTVVSEAMTVARFPSLCYRPIAGEILRFNAVWSPKNDNPAFRRFLSLARSIVRAQDSVELASKAAIFHEDETKHLLAGFERRTVPCHRL</sequence>
<dbReference type="Gene3D" id="1.10.10.10">
    <property type="entry name" value="Winged helix-like DNA-binding domain superfamily/Winged helix DNA-binding domain"/>
    <property type="match status" value="1"/>
</dbReference>
<dbReference type="EMBL" id="BJNF01000112">
    <property type="protein sequence ID" value="GEC17489.1"/>
    <property type="molecule type" value="Genomic_DNA"/>
</dbReference>
<accession>A0A4Y3WHW1</accession>
<dbReference type="InterPro" id="IPR000847">
    <property type="entry name" value="LysR_HTH_N"/>
</dbReference>
<keyword evidence="5" id="KW-0804">Transcription</keyword>
<dbReference type="Proteomes" id="UP000318825">
    <property type="component" value="Unassembled WGS sequence"/>
</dbReference>
<name>A0A4Y3WHW1_NITWI</name>
<dbReference type="SUPFAM" id="SSF53850">
    <property type="entry name" value="Periplasmic binding protein-like II"/>
    <property type="match status" value="1"/>
</dbReference>
<reference evidence="7 8" key="1">
    <citation type="submission" date="2019-06" db="EMBL/GenBank/DDBJ databases">
        <title>Whole genome shotgun sequence of Nitrobacter winogradskyi NBRC 14297.</title>
        <authorList>
            <person name="Hosoyama A."/>
            <person name="Uohara A."/>
            <person name="Ohji S."/>
            <person name="Ichikawa N."/>
        </authorList>
    </citation>
    <scope>NUCLEOTIDE SEQUENCE [LARGE SCALE GENOMIC DNA]</scope>
    <source>
        <strain evidence="7 8">NBRC 14297</strain>
    </source>
</reference>
<dbReference type="Pfam" id="PF00126">
    <property type="entry name" value="HTH_1"/>
    <property type="match status" value="1"/>
</dbReference>
<dbReference type="InterPro" id="IPR036388">
    <property type="entry name" value="WH-like_DNA-bd_sf"/>
</dbReference>
<dbReference type="PANTHER" id="PTHR30346">
    <property type="entry name" value="TRANSCRIPTIONAL DUAL REGULATOR HCAR-RELATED"/>
    <property type="match status" value="1"/>
</dbReference>
<evidence type="ECO:0000256" key="4">
    <source>
        <dbReference type="ARBA" id="ARBA00023125"/>
    </source>
</evidence>
<protein>
    <submittedName>
        <fullName evidence="7">LysR family transcriptional regulator</fullName>
    </submittedName>
</protein>
<dbReference type="Gene3D" id="3.40.190.10">
    <property type="entry name" value="Periplasmic binding protein-like II"/>
    <property type="match status" value="2"/>
</dbReference>
<dbReference type="GO" id="GO:0032993">
    <property type="term" value="C:protein-DNA complex"/>
    <property type="evidence" value="ECO:0007669"/>
    <property type="project" value="TreeGrafter"/>
</dbReference>
<keyword evidence="4" id="KW-0238">DNA-binding</keyword>
<organism evidence="7 8">
    <name type="scientific">Nitrobacter winogradskyi</name>
    <name type="common">Nitrobacter agilis</name>
    <dbReference type="NCBI Taxonomy" id="913"/>
    <lineage>
        <taxon>Bacteria</taxon>
        <taxon>Pseudomonadati</taxon>
        <taxon>Pseudomonadota</taxon>
        <taxon>Alphaproteobacteria</taxon>
        <taxon>Hyphomicrobiales</taxon>
        <taxon>Nitrobacteraceae</taxon>
        <taxon>Nitrobacter</taxon>
    </lineage>
</organism>
<evidence type="ECO:0000256" key="2">
    <source>
        <dbReference type="ARBA" id="ARBA00009437"/>
    </source>
</evidence>
<dbReference type="SUPFAM" id="SSF46785">
    <property type="entry name" value="Winged helix' DNA-binding domain"/>
    <property type="match status" value="1"/>
</dbReference>
<proteinExistence type="inferred from homology"/>
<dbReference type="CDD" id="cd08414">
    <property type="entry name" value="PBP2_LTTR_aromatics_like"/>
    <property type="match status" value="1"/>
</dbReference>